<dbReference type="InterPro" id="IPR000719">
    <property type="entry name" value="Prot_kinase_dom"/>
</dbReference>
<evidence type="ECO:0000256" key="5">
    <source>
        <dbReference type="ARBA" id="ARBA00022777"/>
    </source>
</evidence>
<dbReference type="SMART" id="SM00220">
    <property type="entry name" value="S_TKc"/>
    <property type="match status" value="1"/>
</dbReference>
<dbReference type="KEGG" id="pth:PTH_1781"/>
<keyword evidence="13" id="KW-1185">Reference proteome</keyword>
<evidence type="ECO:0000256" key="7">
    <source>
        <dbReference type="ARBA" id="ARBA00047899"/>
    </source>
</evidence>
<dbReference type="Proteomes" id="UP000006556">
    <property type="component" value="Chromosome"/>
</dbReference>
<dbReference type="SUPFAM" id="SSF56112">
    <property type="entry name" value="Protein kinase-like (PK-like)"/>
    <property type="match status" value="1"/>
</dbReference>
<keyword evidence="3" id="KW-0808">Transferase</keyword>
<dbReference type="Pfam" id="PF00069">
    <property type="entry name" value="Pkinase"/>
    <property type="match status" value="1"/>
</dbReference>
<dbReference type="Pfam" id="PF03793">
    <property type="entry name" value="PASTA"/>
    <property type="match status" value="3"/>
</dbReference>
<dbReference type="STRING" id="370438.PTH_1781"/>
<evidence type="ECO:0000256" key="1">
    <source>
        <dbReference type="ARBA" id="ARBA00012513"/>
    </source>
</evidence>
<proteinExistence type="predicted"/>
<keyword evidence="6" id="KW-0067">ATP-binding</keyword>
<dbReference type="InterPro" id="IPR011009">
    <property type="entry name" value="Kinase-like_dom_sf"/>
</dbReference>
<keyword evidence="9" id="KW-0812">Transmembrane</keyword>
<feature type="domain" description="Protein kinase" evidence="10">
    <location>
        <begin position="10"/>
        <end position="270"/>
    </location>
</feature>
<dbReference type="Gene3D" id="3.30.10.20">
    <property type="match status" value="3"/>
</dbReference>
<name>A5D1B0_PELTS</name>
<dbReference type="EC" id="2.7.11.1" evidence="1"/>
<dbReference type="SMART" id="SM00740">
    <property type="entry name" value="PASTA"/>
    <property type="match status" value="3"/>
</dbReference>
<dbReference type="NCBIfam" id="NF033483">
    <property type="entry name" value="PknB_PASTA_kin"/>
    <property type="match status" value="1"/>
</dbReference>
<organism evidence="12 13">
    <name type="scientific">Pelotomaculum thermopropionicum (strain DSM 13744 / JCM 10971 / SI)</name>
    <dbReference type="NCBI Taxonomy" id="370438"/>
    <lineage>
        <taxon>Bacteria</taxon>
        <taxon>Bacillati</taxon>
        <taxon>Bacillota</taxon>
        <taxon>Clostridia</taxon>
        <taxon>Eubacteriales</taxon>
        <taxon>Desulfotomaculaceae</taxon>
        <taxon>Pelotomaculum</taxon>
    </lineage>
</organism>
<evidence type="ECO:0000259" key="11">
    <source>
        <dbReference type="PROSITE" id="PS51178"/>
    </source>
</evidence>
<dbReference type="InterPro" id="IPR005543">
    <property type="entry name" value="PASTA_dom"/>
</dbReference>
<evidence type="ECO:0000256" key="9">
    <source>
        <dbReference type="SAM" id="Phobius"/>
    </source>
</evidence>
<dbReference type="InterPro" id="IPR008271">
    <property type="entry name" value="Ser/Thr_kinase_AS"/>
</dbReference>
<keyword evidence="9" id="KW-0472">Membrane</keyword>
<dbReference type="PANTHER" id="PTHR43289">
    <property type="entry name" value="MITOGEN-ACTIVATED PROTEIN KINASE KINASE KINASE 20-RELATED"/>
    <property type="match status" value="1"/>
</dbReference>
<dbReference type="FunFam" id="3.30.200.20:FF:000035">
    <property type="entry name" value="Serine/threonine protein kinase Stk1"/>
    <property type="match status" value="1"/>
</dbReference>
<evidence type="ECO:0000313" key="13">
    <source>
        <dbReference type="Proteomes" id="UP000006556"/>
    </source>
</evidence>
<dbReference type="PROSITE" id="PS00108">
    <property type="entry name" value="PROTEIN_KINASE_ST"/>
    <property type="match status" value="1"/>
</dbReference>
<keyword evidence="9" id="KW-1133">Transmembrane helix</keyword>
<dbReference type="Gene3D" id="1.10.510.10">
    <property type="entry name" value="Transferase(Phosphotransferase) domain 1"/>
    <property type="match status" value="1"/>
</dbReference>
<dbReference type="GO" id="GO:0005524">
    <property type="term" value="F:ATP binding"/>
    <property type="evidence" value="ECO:0007669"/>
    <property type="project" value="UniProtKB-KW"/>
</dbReference>
<dbReference type="CDD" id="cd06577">
    <property type="entry name" value="PASTA_pknB"/>
    <property type="match status" value="3"/>
</dbReference>
<dbReference type="EMBL" id="AP009389">
    <property type="protein sequence ID" value="BAF59962.1"/>
    <property type="molecule type" value="Genomic_DNA"/>
</dbReference>
<keyword evidence="4" id="KW-0547">Nucleotide-binding</keyword>
<evidence type="ECO:0000313" key="12">
    <source>
        <dbReference type="EMBL" id="BAF59962.1"/>
    </source>
</evidence>
<reference evidence="13" key="1">
    <citation type="journal article" date="2008" name="Genome Res.">
        <title>The genome of Pelotomaculum thermopropionicum reveals niche-associated evolution in anaerobic microbiota.</title>
        <authorList>
            <person name="Kosaka T."/>
            <person name="Kato S."/>
            <person name="Shimoyama T."/>
            <person name="Ishii S."/>
            <person name="Abe T."/>
            <person name="Watanabe K."/>
        </authorList>
    </citation>
    <scope>NUCLEOTIDE SEQUENCE [LARGE SCALE GENOMIC DNA]</scope>
    <source>
        <strain evidence="13">DSM 13744 / JCM 10971 / SI</strain>
    </source>
</reference>
<dbReference type="eggNOG" id="COG0515">
    <property type="taxonomic scope" value="Bacteria"/>
</dbReference>
<sequence>MIGKLLGNRYEILEQLGGGGMAIIYKGRDTFLNRLVTVKVLRPEFTCDEDFVRRFRREAQAVASLSHPNIVSIYDVGREDKTHYLVMEYVEGDNLKNLIRGQGRLQPGRAVEIARQISEALQHAHENQIVHRDVKPQNILITRWGRAKLTDFGIAREATAATLTQTDTVLGSVHYLSPEQARGETAGPQSDIYSLGVVLYEMVTGVLPFQGETPIAVALKHIQEEPARPSFVNPSVPPGLEKIICRAMAKVPHERYQSAGDMAADLESLYATVAGEINRAVPVDEFATRVISPVRPAEEEIKTQAGGRRVKRRRPGWLWAALIVLCLVGVSLAAFQYYVNVPETTVPDVEGMTLEEAQGILQKQGFKNIQVTRSYHPSVPQGRVISQDPPPETKVKVTRTIALSVSQGPEYRTVPDVIGLQLKDARIKISQSELNVADVQERFSDRLQGEVLDQDPKPGARLSKGSGVILYVSKGQQPVTCQVPDLTGLTLDRARAELERVKLKLDENVGRATSTDYLPGQVISQNPAKGMEVQEGSSVQVTISNGPGPARRLARVEAKIPDDKKEHELRIVVKDVQGSSEAYINTHPPGETVIKEVPYYGKAVIQVYIDKKLVGEKSVE</sequence>
<evidence type="ECO:0000259" key="10">
    <source>
        <dbReference type="PROSITE" id="PS50011"/>
    </source>
</evidence>
<keyword evidence="5 12" id="KW-0418">Kinase</keyword>
<keyword evidence="2 12" id="KW-0723">Serine/threonine-protein kinase</keyword>
<evidence type="ECO:0000256" key="3">
    <source>
        <dbReference type="ARBA" id="ARBA00022679"/>
    </source>
</evidence>
<evidence type="ECO:0000256" key="6">
    <source>
        <dbReference type="ARBA" id="ARBA00022840"/>
    </source>
</evidence>
<dbReference type="FunFam" id="1.10.510.10:FF:000021">
    <property type="entry name" value="Serine/threonine protein kinase"/>
    <property type="match status" value="1"/>
</dbReference>
<dbReference type="Gene3D" id="3.30.200.20">
    <property type="entry name" value="Phosphorylase Kinase, domain 1"/>
    <property type="match status" value="1"/>
</dbReference>
<dbReference type="GO" id="GO:0004674">
    <property type="term" value="F:protein serine/threonine kinase activity"/>
    <property type="evidence" value="ECO:0007669"/>
    <property type="project" value="UniProtKB-KW"/>
</dbReference>
<comment type="catalytic activity">
    <reaction evidence="8">
        <text>L-seryl-[protein] + ATP = O-phospho-L-seryl-[protein] + ADP + H(+)</text>
        <dbReference type="Rhea" id="RHEA:17989"/>
        <dbReference type="Rhea" id="RHEA-COMP:9863"/>
        <dbReference type="Rhea" id="RHEA-COMP:11604"/>
        <dbReference type="ChEBI" id="CHEBI:15378"/>
        <dbReference type="ChEBI" id="CHEBI:29999"/>
        <dbReference type="ChEBI" id="CHEBI:30616"/>
        <dbReference type="ChEBI" id="CHEBI:83421"/>
        <dbReference type="ChEBI" id="CHEBI:456216"/>
        <dbReference type="EC" id="2.7.11.1"/>
    </reaction>
</comment>
<protein>
    <recommendedName>
        <fullName evidence="1">non-specific serine/threonine protein kinase</fullName>
        <ecNumber evidence="1">2.7.11.1</ecNumber>
    </recommendedName>
</protein>
<dbReference type="PANTHER" id="PTHR43289:SF34">
    <property type="entry name" value="SERINE_THREONINE-PROTEIN KINASE YBDM-RELATED"/>
    <property type="match status" value="1"/>
</dbReference>
<feature type="domain" description="PASTA" evidence="11">
    <location>
        <begin position="477"/>
        <end position="545"/>
    </location>
</feature>
<gene>
    <name evidence="12" type="ordered locus">PTH_1781</name>
</gene>
<evidence type="ECO:0000256" key="8">
    <source>
        <dbReference type="ARBA" id="ARBA00048679"/>
    </source>
</evidence>
<dbReference type="CDD" id="cd14014">
    <property type="entry name" value="STKc_PknB_like"/>
    <property type="match status" value="1"/>
</dbReference>
<dbReference type="AlphaFoldDB" id="A5D1B0"/>
<dbReference type="HOGENOM" id="CLU_000288_135_2_9"/>
<evidence type="ECO:0000256" key="4">
    <source>
        <dbReference type="ARBA" id="ARBA00022741"/>
    </source>
</evidence>
<accession>A5D1B0</accession>
<feature type="transmembrane region" description="Helical" evidence="9">
    <location>
        <begin position="317"/>
        <end position="339"/>
    </location>
</feature>
<dbReference type="PROSITE" id="PS50011">
    <property type="entry name" value="PROTEIN_KINASE_DOM"/>
    <property type="match status" value="1"/>
</dbReference>
<dbReference type="PROSITE" id="PS51178">
    <property type="entry name" value="PASTA"/>
    <property type="match status" value="3"/>
</dbReference>
<feature type="domain" description="PASTA" evidence="11">
    <location>
        <begin position="408"/>
        <end position="474"/>
    </location>
</feature>
<dbReference type="eggNOG" id="COG2815">
    <property type="taxonomic scope" value="Bacteria"/>
</dbReference>
<comment type="catalytic activity">
    <reaction evidence="7">
        <text>L-threonyl-[protein] + ATP = O-phospho-L-threonyl-[protein] + ADP + H(+)</text>
        <dbReference type="Rhea" id="RHEA:46608"/>
        <dbReference type="Rhea" id="RHEA-COMP:11060"/>
        <dbReference type="Rhea" id="RHEA-COMP:11605"/>
        <dbReference type="ChEBI" id="CHEBI:15378"/>
        <dbReference type="ChEBI" id="CHEBI:30013"/>
        <dbReference type="ChEBI" id="CHEBI:30616"/>
        <dbReference type="ChEBI" id="CHEBI:61977"/>
        <dbReference type="ChEBI" id="CHEBI:456216"/>
        <dbReference type="EC" id="2.7.11.1"/>
    </reaction>
</comment>
<evidence type="ECO:0000256" key="2">
    <source>
        <dbReference type="ARBA" id="ARBA00022527"/>
    </source>
</evidence>
<feature type="domain" description="PASTA" evidence="11">
    <location>
        <begin position="340"/>
        <end position="407"/>
    </location>
</feature>